<dbReference type="OrthoDB" id="29773at2759"/>
<protein>
    <recommendedName>
        <fullName evidence="10">Solute carrier family 35 member F6</fullName>
    </recommendedName>
</protein>
<accession>A0A9P0HU75</accession>
<evidence type="ECO:0000256" key="2">
    <source>
        <dbReference type="ARBA" id="ARBA00007863"/>
    </source>
</evidence>
<gene>
    <name evidence="8" type="ORF">NEZAVI_LOCUS15928</name>
</gene>
<dbReference type="PANTHER" id="PTHR13146:SF0">
    <property type="entry name" value="SOLUTE CARRIER FAMILY 35 MEMBER F6"/>
    <property type="match status" value="1"/>
</dbReference>
<dbReference type="InterPro" id="IPR009262">
    <property type="entry name" value="SLC35_F1/F2/F6"/>
</dbReference>
<evidence type="ECO:0000256" key="6">
    <source>
        <dbReference type="ARBA" id="ARBA00023136"/>
    </source>
</evidence>
<evidence type="ECO:0000313" key="8">
    <source>
        <dbReference type="EMBL" id="CAH1408390.1"/>
    </source>
</evidence>
<dbReference type="SUPFAM" id="SSF103481">
    <property type="entry name" value="Multidrug resistance efflux transporter EmrE"/>
    <property type="match status" value="1"/>
</dbReference>
<feature type="transmembrane region" description="Helical" evidence="7">
    <location>
        <begin position="183"/>
        <end position="202"/>
    </location>
</feature>
<keyword evidence="5 7" id="KW-1133">Transmembrane helix</keyword>
<proteinExistence type="inferred from homology"/>
<feature type="transmembrane region" description="Helical" evidence="7">
    <location>
        <begin position="261"/>
        <end position="286"/>
    </location>
</feature>
<evidence type="ECO:0000256" key="5">
    <source>
        <dbReference type="ARBA" id="ARBA00022989"/>
    </source>
</evidence>
<dbReference type="GO" id="GO:0016020">
    <property type="term" value="C:membrane"/>
    <property type="evidence" value="ECO:0007669"/>
    <property type="project" value="UniProtKB-SubCell"/>
</dbReference>
<dbReference type="PIRSF" id="PIRSF036436">
    <property type="entry name" value="UCP036436"/>
    <property type="match status" value="1"/>
</dbReference>
<keyword evidence="9" id="KW-1185">Reference proteome</keyword>
<dbReference type="InterPro" id="IPR037185">
    <property type="entry name" value="EmrE-like"/>
</dbReference>
<comment type="subcellular location">
    <subcellularLocation>
        <location evidence="1">Membrane</location>
        <topology evidence="1">Multi-pass membrane protein</topology>
    </subcellularLocation>
</comment>
<reference evidence="8" key="1">
    <citation type="submission" date="2022-01" db="EMBL/GenBank/DDBJ databases">
        <authorList>
            <person name="King R."/>
        </authorList>
    </citation>
    <scope>NUCLEOTIDE SEQUENCE</scope>
</reference>
<evidence type="ECO:0000256" key="3">
    <source>
        <dbReference type="ARBA" id="ARBA00022448"/>
    </source>
</evidence>
<evidence type="ECO:0000256" key="1">
    <source>
        <dbReference type="ARBA" id="ARBA00004141"/>
    </source>
</evidence>
<comment type="similarity">
    <text evidence="2">Belongs to the SLC35F solute transporter family.</text>
</comment>
<evidence type="ECO:0000313" key="9">
    <source>
        <dbReference type="Proteomes" id="UP001152798"/>
    </source>
</evidence>
<dbReference type="Proteomes" id="UP001152798">
    <property type="component" value="Chromosome 7"/>
</dbReference>
<feature type="transmembrane region" description="Helical" evidence="7">
    <location>
        <begin position="150"/>
        <end position="171"/>
    </location>
</feature>
<sequence length="366" mass="40795">MGWTTKQVILSLILVATGSINTISTKWANIMKSTGSDGGKPREFNHPFFQACCMFFGEFLCLLCFKVIYHWLKRKQDGSEDIHDLVKGNRSFNPLIFLPPAMCDMIATSLMYVGLNFTYASSFQMLRGAVIVFVALLSVIFLGRRITIKMWIGIALTLGGLVIVGLCDVMYANDDTTGGSNVIIGDLIIFGAQVIVAIQMVVEEKFVNGKDIPPLQAVGWEGIFGFVTLSLLLIPFYFIHVPQATNPHSALEDLPDALYQIYNNYMIAIALTGTIISIAFFNFAGISVTKEMSATTRMVLDSVRILFIYLFSLCVNWQEFHELQILGFVLLIIGMAIYNDLLPSFATIRGLFRRDRDEALVPNETT</sequence>
<dbReference type="InterPro" id="IPR012404">
    <property type="entry name" value="UCP036436"/>
</dbReference>
<feature type="transmembrane region" description="Helical" evidence="7">
    <location>
        <begin position="125"/>
        <end position="143"/>
    </location>
</feature>
<evidence type="ECO:0008006" key="10">
    <source>
        <dbReference type="Google" id="ProtNLM"/>
    </source>
</evidence>
<feature type="transmembrane region" description="Helical" evidence="7">
    <location>
        <begin position="298"/>
        <end position="318"/>
    </location>
</feature>
<dbReference type="Pfam" id="PF06027">
    <property type="entry name" value="SLC35F"/>
    <property type="match status" value="1"/>
</dbReference>
<dbReference type="GO" id="GO:0022857">
    <property type="term" value="F:transmembrane transporter activity"/>
    <property type="evidence" value="ECO:0007669"/>
    <property type="project" value="InterPro"/>
</dbReference>
<name>A0A9P0HU75_NEZVI</name>
<dbReference type="EMBL" id="OV725083">
    <property type="protein sequence ID" value="CAH1408390.1"/>
    <property type="molecule type" value="Genomic_DNA"/>
</dbReference>
<organism evidence="8 9">
    <name type="scientific">Nezara viridula</name>
    <name type="common">Southern green stink bug</name>
    <name type="synonym">Cimex viridulus</name>
    <dbReference type="NCBI Taxonomy" id="85310"/>
    <lineage>
        <taxon>Eukaryota</taxon>
        <taxon>Metazoa</taxon>
        <taxon>Ecdysozoa</taxon>
        <taxon>Arthropoda</taxon>
        <taxon>Hexapoda</taxon>
        <taxon>Insecta</taxon>
        <taxon>Pterygota</taxon>
        <taxon>Neoptera</taxon>
        <taxon>Paraneoptera</taxon>
        <taxon>Hemiptera</taxon>
        <taxon>Heteroptera</taxon>
        <taxon>Panheteroptera</taxon>
        <taxon>Pentatomomorpha</taxon>
        <taxon>Pentatomoidea</taxon>
        <taxon>Pentatomidae</taxon>
        <taxon>Pentatominae</taxon>
        <taxon>Nezara</taxon>
    </lineage>
</organism>
<keyword evidence="4 7" id="KW-0812">Transmembrane</keyword>
<feature type="transmembrane region" description="Helical" evidence="7">
    <location>
        <begin position="92"/>
        <end position="113"/>
    </location>
</feature>
<feature type="transmembrane region" description="Helical" evidence="7">
    <location>
        <begin position="324"/>
        <end position="346"/>
    </location>
</feature>
<evidence type="ECO:0000256" key="4">
    <source>
        <dbReference type="ARBA" id="ARBA00022692"/>
    </source>
</evidence>
<dbReference type="PANTHER" id="PTHR13146">
    <property type="match status" value="1"/>
</dbReference>
<dbReference type="AlphaFoldDB" id="A0A9P0HU75"/>
<feature type="transmembrane region" description="Helical" evidence="7">
    <location>
        <begin position="223"/>
        <end position="241"/>
    </location>
</feature>
<evidence type="ECO:0000256" key="7">
    <source>
        <dbReference type="SAM" id="Phobius"/>
    </source>
</evidence>
<feature type="transmembrane region" description="Helical" evidence="7">
    <location>
        <begin position="48"/>
        <end position="72"/>
    </location>
</feature>
<keyword evidence="6 7" id="KW-0472">Membrane</keyword>
<keyword evidence="3" id="KW-0813">Transport</keyword>